<dbReference type="RefSeq" id="WP_142001028.1">
    <property type="nucleotide sequence ID" value="NZ_VFML01000001.1"/>
</dbReference>
<feature type="region of interest" description="Disordered" evidence="8">
    <location>
        <begin position="65"/>
        <end position="98"/>
    </location>
</feature>
<evidence type="ECO:0000256" key="3">
    <source>
        <dbReference type="ARBA" id="ARBA00022723"/>
    </source>
</evidence>
<comment type="caution">
    <text evidence="9">The sequence shown here is derived from an EMBL/GenBank/DDBJ whole genome shotgun (WGS) entry which is preliminary data.</text>
</comment>
<evidence type="ECO:0000256" key="1">
    <source>
        <dbReference type="ARBA" id="ARBA00001927"/>
    </source>
</evidence>
<reference evidence="9 10" key="1">
    <citation type="submission" date="2019-06" db="EMBL/GenBank/DDBJ databases">
        <title>Sequencing the genomes of 1000 actinobacteria strains.</title>
        <authorList>
            <person name="Klenk H.-P."/>
        </authorList>
    </citation>
    <scope>NUCLEOTIDE SEQUENCE [LARGE SCALE GENOMIC DNA]</scope>
    <source>
        <strain evidence="9 10">DSM 45679</strain>
    </source>
</reference>
<protein>
    <submittedName>
        <fullName evidence="9">Ferredoxin</fullName>
    </submittedName>
</protein>
<dbReference type="AlphaFoldDB" id="A0A542DQY2"/>
<dbReference type="Pfam" id="PF13459">
    <property type="entry name" value="Fer4_15"/>
    <property type="match status" value="1"/>
</dbReference>
<comment type="cofactor">
    <cofactor evidence="1">
        <name>[3Fe-4S] cluster</name>
        <dbReference type="ChEBI" id="CHEBI:21137"/>
    </cofactor>
</comment>
<dbReference type="PANTHER" id="PTHR36923:SF3">
    <property type="entry name" value="FERREDOXIN"/>
    <property type="match status" value="1"/>
</dbReference>
<dbReference type="Proteomes" id="UP000320876">
    <property type="component" value="Unassembled WGS sequence"/>
</dbReference>
<keyword evidence="4" id="KW-0249">Electron transport</keyword>
<dbReference type="EMBL" id="VFML01000001">
    <property type="protein sequence ID" value="TQJ05513.1"/>
    <property type="molecule type" value="Genomic_DNA"/>
</dbReference>
<proteinExistence type="predicted"/>
<evidence type="ECO:0000256" key="4">
    <source>
        <dbReference type="ARBA" id="ARBA00022982"/>
    </source>
</evidence>
<dbReference type="PANTHER" id="PTHR36923">
    <property type="entry name" value="FERREDOXIN"/>
    <property type="match status" value="1"/>
</dbReference>
<dbReference type="OrthoDB" id="4741951at2"/>
<keyword evidence="6" id="KW-0411">Iron-sulfur</keyword>
<dbReference type="GO" id="GO:0046872">
    <property type="term" value="F:metal ion binding"/>
    <property type="evidence" value="ECO:0007669"/>
    <property type="project" value="UniProtKB-KW"/>
</dbReference>
<evidence type="ECO:0000256" key="6">
    <source>
        <dbReference type="ARBA" id="ARBA00023014"/>
    </source>
</evidence>
<sequence>MSFERFRSGPRISVDNDRCELYAICQAEAPELFELGPDGRLRYRRRLAERDYQAAAAAARCCPTQAISPRGLPGDRGIELTGKPEDSAPRRAEPPRQR</sequence>
<dbReference type="GO" id="GO:0051538">
    <property type="term" value="F:3 iron, 4 sulfur cluster binding"/>
    <property type="evidence" value="ECO:0007669"/>
    <property type="project" value="UniProtKB-KW"/>
</dbReference>
<keyword evidence="7" id="KW-0003">3Fe-4S</keyword>
<evidence type="ECO:0000313" key="10">
    <source>
        <dbReference type="Proteomes" id="UP000320876"/>
    </source>
</evidence>
<name>A0A542DQY2_AMYCI</name>
<evidence type="ECO:0000256" key="2">
    <source>
        <dbReference type="ARBA" id="ARBA00022448"/>
    </source>
</evidence>
<evidence type="ECO:0000313" key="9">
    <source>
        <dbReference type="EMBL" id="TQJ05513.1"/>
    </source>
</evidence>
<keyword evidence="5" id="KW-0408">Iron</keyword>
<dbReference type="SUPFAM" id="SSF54862">
    <property type="entry name" value="4Fe-4S ferredoxins"/>
    <property type="match status" value="1"/>
</dbReference>
<evidence type="ECO:0000256" key="7">
    <source>
        <dbReference type="ARBA" id="ARBA00023291"/>
    </source>
</evidence>
<organism evidence="9 10">
    <name type="scientific">Amycolatopsis cihanbeyliensis</name>
    <dbReference type="NCBI Taxonomy" id="1128664"/>
    <lineage>
        <taxon>Bacteria</taxon>
        <taxon>Bacillati</taxon>
        <taxon>Actinomycetota</taxon>
        <taxon>Actinomycetes</taxon>
        <taxon>Pseudonocardiales</taxon>
        <taxon>Pseudonocardiaceae</taxon>
        <taxon>Amycolatopsis</taxon>
    </lineage>
</organism>
<gene>
    <name evidence="9" type="ORF">FB471_5348</name>
</gene>
<keyword evidence="3" id="KW-0479">Metal-binding</keyword>
<dbReference type="Gene3D" id="3.30.70.20">
    <property type="match status" value="1"/>
</dbReference>
<accession>A0A542DQY2</accession>
<evidence type="ECO:0000256" key="5">
    <source>
        <dbReference type="ARBA" id="ARBA00023004"/>
    </source>
</evidence>
<feature type="compositionally biased region" description="Basic and acidic residues" evidence="8">
    <location>
        <begin position="76"/>
        <end position="98"/>
    </location>
</feature>
<keyword evidence="2" id="KW-0813">Transport</keyword>
<keyword evidence="10" id="KW-1185">Reference proteome</keyword>
<evidence type="ECO:0000256" key="8">
    <source>
        <dbReference type="SAM" id="MobiDB-lite"/>
    </source>
</evidence>
<dbReference type="InterPro" id="IPR051269">
    <property type="entry name" value="Fe-S_cluster_ET"/>
</dbReference>